<dbReference type="RefSeq" id="WP_230821132.1">
    <property type="nucleotide sequence ID" value="NZ_JAJNCU010000002.1"/>
</dbReference>
<dbReference type="PANTHER" id="PTHR13947:SF37">
    <property type="entry name" value="LD18367P"/>
    <property type="match status" value="1"/>
</dbReference>
<dbReference type="Proteomes" id="UP001549019">
    <property type="component" value="Unassembled WGS sequence"/>
</dbReference>
<comment type="caution">
    <text evidence="3">The sequence shown here is derived from an EMBL/GenBank/DDBJ whole genome shotgun (WGS) entry which is preliminary data.</text>
</comment>
<proteinExistence type="predicted"/>
<gene>
    <name evidence="3" type="ORF">ABHD89_002389</name>
</gene>
<keyword evidence="1" id="KW-0808">Transferase</keyword>
<dbReference type="PANTHER" id="PTHR13947">
    <property type="entry name" value="GNAT FAMILY N-ACETYLTRANSFERASE"/>
    <property type="match status" value="1"/>
</dbReference>
<feature type="domain" description="N-acetyltransferase" evidence="2">
    <location>
        <begin position="3"/>
        <end position="165"/>
    </location>
</feature>
<name>A0ABV2EC07_9STAP</name>
<dbReference type="InterPro" id="IPR016181">
    <property type="entry name" value="Acyl_CoA_acyltransferase"/>
</dbReference>
<dbReference type="InterPro" id="IPR050769">
    <property type="entry name" value="NAT_camello-type"/>
</dbReference>
<dbReference type="CDD" id="cd04301">
    <property type="entry name" value="NAT_SF"/>
    <property type="match status" value="1"/>
</dbReference>
<dbReference type="Pfam" id="PF00583">
    <property type="entry name" value="Acetyltransf_1"/>
    <property type="match status" value="1"/>
</dbReference>
<dbReference type="PROSITE" id="PS51186">
    <property type="entry name" value="GNAT"/>
    <property type="match status" value="1"/>
</dbReference>
<evidence type="ECO:0000313" key="4">
    <source>
        <dbReference type="Proteomes" id="UP001549019"/>
    </source>
</evidence>
<organism evidence="3 4">
    <name type="scientific">Salinicoccus halitifaciens</name>
    <dbReference type="NCBI Taxonomy" id="1073415"/>
    <lineage>
        <taxon>Bacteria</taxon>
        <taxon>Bacillati</taxon>
        <taxon>Bacillota</taxon>
        <taxon>Bacilli</taxon>
        <taxon>Bacillales</taxon>
        <taxon>Staphylococcaceae</taxon>
        <taxon>Salinicoccus</taxon>
    </lineage>
</organism>
<dbReference type="Gene3D" id="3.40.630.30">
    <property type="match status" value="1"/>
</dbReference>
<protein>
    <submittedName>
        <fullName evidence="3">Ribosomal protein S18 acetylase RimI-like enzyme</fullName>
    </submittedName>
</protein>
<reference evidence="3 4" key="1">
    <citation type="submission" date="2024-05" db="EMBL/GenBank/DDBJ databases">
        <title>Genomic Encyclopedia of Type Strains, Phase IV (KMG-IV): sequencing the most valuable type-strain genomes for metagenomic binning, comparative biology and taxonomic classification.</title>
        <authorList>
            <person name="Goeker M."/>
        </authorList>
    </citation>
    <scope>NUCLEOTIDE SEQUENCE [LARGE SCALE GENOMIC DNA]</scope>
    <source>
        <strain evidence="3 4">DSM 25286</strain>
    </source>
</reference>
<evidence type="ECO:0000259" key="2">
    <source>
        <dbReference type="PROSITE" id="PS51186"/>
    </source>
</evidence>
<evidence type="ECO:0000313" key="3">
    <source>
        <dbReference type="EMBL" id="MET3111964.1"/>
    </source>
</evidence>
<dbReference type="EMBL" id="JBDZDV010000007">
    <property type="protein sequence ID" value="MET3111964.1"/>
    <property type="molecule type" value="Genomic_DNA"/>
</dbReference>
<evidence type="ECO:0000256" key="1">
    <source>
        <dbReference type="ARBA" id="ARBA00022679"/>
    </source>
</evidence>
<sequence length="165" mass="18714">MDLTIRKVTVEDAERIAEICRTGWLDTVEDIFSDTYKRKTVEFWYTPGKVEQDIKKGHYSYVAEAGGEVAGVIGGGMTGSTVNEIFVFYVDGRFRYMSIGKKLLETFTEHFRNKGARQQWASVQEGNTLGLPFYEAQGFQCEGVKETRTGTGEVQRSLRMKREIG</sequence>
<keyword evidence="4" id="KW-1185">Reference proteome</keyword>
<dbReference type="SUPFAM" id="SSF55729">
    <property type="entry name" value="Acyl-CoA N-acyltransferases (Nat)"/>
    <property type="match status" value="1"/>
</dbReference>
<accession>A0ABV2EC07</accession>
<dbReference type="InterPro" id="IPR000182">
    <property type="entry name" value="GNAT_dom"/>
</dbReference>